<dbReference type="Proteomes" id="UP000194127">
    <property type="component" value="Unassembled WGS sequence"/>
</dbReference>
<name>A0A1X6N0T9_9APHY</name>
<dbReference type="InterPro" id="IPR011323">
    <property type="entry name" value="Mss4/transl-control_tumour"/>
</dbReference>
<dbReference type="STRING" id="670580.A0A1X6N0T9"/>
<organism evidence="2 3">
    <name type="scientific">Postia placenta MAD-698-R-SB12</name>
    <dbReference type="NCBI Taxonomy" id="670580"/>
    <lineage>
        <taxon>Eukaryota</taxon>
        <taxon>Fungi</taxon>
        <taxon>Dikarya</taxon>
        <taxon>Basidiomycota</taxon>
        <taxon>Agaricomycotina</taxon>
        <taxon>Agaricomycetes</taxon>
        <taxon>Polyporales</taxon>
        <taxon>Adustoporiaceae</taxon>
        <taxon>Rhodonia</taxon>
    </lineage>
</organism>
<dbReference type="EMBL" id="KZ110597">
    <property type="protein sequence ID" value="OSX62063.1"/>
    <property type="molecule type" value="Genomic_DNA"/>
</dbReference>
<evidence type="ECO:0000313" key="2">
    <source>
        <dbReference type="EMBL" id="OSX62063.1"/>
    </source>
</evidence>
<protein>
    <submittedName>
        <fullName evidence="2">Uncharacterized protein</fullName>
    </submittedName>
</protein>
<feature type="non-terminal residue" evidence="2">
    <location>
        <position position="92"/>
    </location>
</feature>
<dbReference type="OrthoDB" id="30840at2759"/>
<dbReference type="Gene3D" id="2.170.150.10">
    <property type="entry name" value="Metal Binding Protein, Guanine Nucleotide Exchange Factor, Chain A"/>
    <property type="match status" value="1"/>
</dbReference>
<dbReference type="RefSeq" id="XP_024338857.1">
    <property type="nucleotide sequence ID" value="XM_024483368.1"/>
</dbReference>
<gene>
    <name evidence="2" type="ORF">POSPLADRAFT_1110872</name>
</gene>
<proteinExistence type="predicted"/>
<feature type="compositionally biased region" description="Basic and acidic residues" evidence="1">
    <location>
        <begin position="12"/>
        <end position="27"/>
    </location>
</feature>
<dbReference type="GeneID" id="36328317"/>
<sequence>PSTIPVADDGQGDQRHQADLPCHRDGRGSIILKTGPGSFVERESAPLDPPGVFATSVSLLAPLPQPSATMNWWLVTPNAMAFENIAFTRPVA</sequence>
<evidence type="ECO:0000256" key="1">
    <source>
        <dbReference type="SAM" id="MobiDB-lite"/>
    </source>
</evidence>
<accession>A0A1X6N0T9</accession>
<dbReference type="AlphaFoldDB" id="A0A1X6N0T9"/>
<feature type="non-terminal residue" evidence="2">
    <location>
        <position position="1"/>
    </location>
</feature>
<evidence type="ECO:0000313" key="3">
    <source>
        <dbReference type="Proteomes" id="UP000194127"/>
    </source>
</evidence>
<keyword evidence="3" id="KW-1185">Reference proteome</keyword>
<feature type="region of interest" description="Disordered" evidence="1">
    <location>
        <begin position="1"/>
        <end position="27"/>
    </location>
</feature>
<reference evidence="2 3" key="1">
    <citation type="submission" date="2017-04" db="EMBL/GenBank/DDBJ databases">
        <title>Genome Sequence of the Model Brown-Rot Fungus Postia placenta SB12.</title>
        <authorList>
            <consortium name="DOE Joint Genome Institute"/>
            <person name="Gaskell J."/>
            <person name="Kersten P."/>
            <person name="Larrondo L.F."/>
            <person name="Canessa P."/>
            <person name="Martinez D."/>
            <person name="Hibbett D."/>
            <person name="Schmoll M."/>
            <person name="Kubicek C.P."/>
            <person name="Martinez A.T."/>
            <person name="Yadav J."/>
            <person name="Master E."/>
            <person name="Magnuson J.K."/>
            <person name="James T."/>
            <person name="Yaver D."/>
            <person name="Berka R."/>
            <person name="Labutti K."/>
            <person name="Lipzen A."/>
            <person name="Aerts A."/>
            <person name="Barry K."/>
            <person name="Henrissat B."/>
            <person name="Blanchette R."/>
            <person name="Grigoriev I."/>
            <person name="Cullen D."/>
        </authorList>
    </citation>
    <scope>NUCLEOTIDE SEQUENCE [LARGE SCALE GENOMIC DNA]</scope>
    <source>
        <strain evidence="2 3">MAD-698-R-SB12</strain>
    </source>
</reference>